<name>A0AAP0NIT2_LIQFO</name>
<evidence type="ECO:0000313" key="2">
    <source>
        <dbReference type="Proteomes" id="UP001415857"/>
    </source>
</evidence>
<evidence type="ECO:0000313" key="1">
    <source>
        <dbReference type="EMBL" id="KAK9271684.1"/>
    </source>
</evidence>
<proteinExistence type="predicted"/>
<keyword evidence="2" id="KW-1185">Reference proteome</keyword>
<dbReference type="EMBL" id="JBBPBK010000013">
    <property type="protein sequence ID" value="KAK9271684.1"/>
    <property type="molecule type" value="Genomic_DNA"/>
</dbReference>
<accession>A0AAP0NIT2</accession>
<reference evidence="1 2" key="1">
    <citation type="journal article" date="2024" name="Plant J.">
        <title>Genome sequences and population genomics reveal climatic adaptation and genomic divergence between two closely related sweetgum species.</title>
        <authorList>
            <person name="Xu W.Q."/>
            <person name="Ren C.Q."/>
            <person name="Zhang X.Y."/>
            <person name="Comes H.P."/>
            <person name="Liu X.H."/>
            <person name="Li Y.G."/>
            <person name="Kettle C.J."/>
            <person name="Jalonen R."/>
            <person name="Gaisberger H."/>
            <person name="Ma Y.Z."/>
            <person name="Qiu Y.X."/>
        </authorList>
    </citation>
    <scope>NUCLEOTIDE SEQUENCE [LARGE SCALE GENOMIC DNA]</scope>
    <source>
        <strain evidence="1">Hangzhou</strain>
    </source>
</reference>
<protein>
    <submittedName>
        <fullName evidence="1">Uncharacterized protein</fullName>
    </submittedName>
</protein>
<sequence length="106" mass="11738">MAIEFCLSLCNLNHFFTRSTHNDADSTSADINAYKDVDPHAGHKGVNVNDFNSHKGIIDSQVEITGTKHVGSHVDFHTPMVLEQIQKAIEDVEARNSDQSIHSCAY</sequence>
<gene>
    <name evidence="1" type="ORF">L1049_002047</name>
</gene>
<dbReference type="AlphaFoldDB" id="A0AAP0NIT2"/>
<organism evidence="1 2">
    <name type="scientific">Liquidambar formosana</name>
    <name type="common">Formosan gum</name>
    <dbReference type="NCBI Taxonomy" id="63359"/>
    <lineage>
        <taxon>Eukaryota</taxon>
        <taxon>Viridiplantae</taxon>
        <taxon>Streptophyta</taxon>
        <taxon>Embryophyta</taxon>
        <taxon>Tracheophyta</taxon>
        <taxon>Spermatophyta</taxon>
        <taxon>Magnoliopsida</taxon>
        <taxon>eudicotyledons</taxon>
        <taxon>Gunneridae</taxon>
        <taxon>Pentapetalae</taxon>
        <taxon>Saxifragales</taxon>
        <taxon>Altingiaceae</taxon>
        <taxon>Liquidambar</taxon>
    </lineage>
</organism>
<comment type="caution">
    <text evidence="1">The sequence shown here is derived from an EMBL/GenBank/DDBJ whole genome shotgun (WGS) entry which is preliminary data.</text>
</comment>
<dbReference type="Proteomes" id="UP001415857">
    <property type="component" value="Unassembled WGS sequence"/>
</dbReference>